<dbReference type="PROSITE" id="PS00546">
    <property type="entry name" value="CYSTEINE_SWITCH"/>
    <property type="match status" value="1"/>
</dbReference>
<comment type="caution">
    <text evidence="16">The sequence shown here is derived from an EMBL/GenBank/DDBJ whole genome shotgun (WGS) entry which is preliminary data.</text>
</comment>
<feature type="active site" evidence="12">
    <location>
        <position position="188"/>
    </location>
</feature>
<feature type="binding site" evidence="13">
    <location>
        <position position="166"/>
    </location>
    <ligand>
        <name>Ca(2+)</name>
        <dbReference type="ChEBI" id="CHEBI:29108"/>
        <label>3</label>
    </ligand>
</feature>
<feature type="binding site" evidence="13">
    <location>
        <position position="191"/>
    </location>
    <ligand>
        <name>Zn(2+)</name>
        <dbReference type="ChEBI" id="CHEBI:29105"/>
        <label>2</label>
        <note>catalytic</note>
    </ligand>
</feature>
<sequence length="264" mass="29101">MAIKFLNKYHYISPTRSGNHNVAEAIKKFQGFTGLPATGQLDQATIALMKAPRCGMPDVGDEGRVKRYATSSKWSKKQLTYFVEHGADLSQSTQDRVFAKALKFWADVSGLSFSRASRARNADLKISFGSQTHGGLSESRCSYPFDGRSGTLAHAFYPSDGRAHFDEDENFTDGTSRGTNLLWVAVHEFGHSLGIQHSSVRDAVMYPYYTGYVANMALTQDDIDAIQSLYGSNGGGCKLHRLLMTSGSPNLTTNDSKSRLEDWM</sequence>
<dbReference type="PRINTS" id="PR00138">
    <property type="entry name" value="MATRIXIN"/>
</dbReference>
<dbReference type="PANTHER" id="PTHR10201">
    <property type="entry name" value="MATRIX METALLOPROTEINASE"/>
    <property type="match status" value="1"/>
</dbReference>
<feature type="binding site" evidence="13">
    <location>
        <position position="154"/>
    </location>
    <ligand>
        <name>Zn(2+)</name>
        <dbReference type="ChEBI" id="CHEBI:29105"/>
        <label>1</label>
    </ligand>
</feature>
<proteinExistence type="inferred from homology"/>
<dbReference type="InterPro" id="IPR021158">
    <property type="entry name" value="Pept_M10A_Zn_BS"/>
</dbReference>
<feature type="binding site" evidence="13">
    <location>
        <position position="146"/>
    </location>
    <ligand>
        <name>Ca(2+)</name>
        <dbReference type="ChEBI" id="CHEBI:29108"/>
        <label>3</label>
    </ligand>
</feature>
<keyword evidence="3" id="KW-0964">Secreted</keyword>
<keyword evidence="5 13" id="KW-0479">Metal-binding</keyword>
<feature type="binding site" evidence="13">
    <location>
        <position position="187"/>
    </location>
    <ligand>
        <name>Zn(2+)</name>
        <dbReference type="ChEBI" id="CHEBI:29105"/>
        <label>2</label>
        <note>catalytic</note>
    </ligand>
</feature>
<comment type="subcellular location">
    <subcellularLocation>
        <location evidence="1">Secreted</location>
    </subcellularLocation>
</comment>
<keyword evidence="11" id="KW-0865">Zymogen</keyword>
<dbReference type="InterPro" id="IPR033739">
    <property type="entry name" value="M10A_MMP"/>
</dbReference>
<evidence type="ECO:0000259" key="15">
    <source>
        <dbReference type="SMART" id="SM00235"/>
    </source>
</evidence>
<accession>A0A9W9Z6H4</accession>
<keyword evidence="10" id="KW-0482">Metalloprotease</keyword>
<protein>
    <submittedName>
        <fullName evidence="16">Peptidase M10A</fullName>
        <ecNumber evidence="16">3.4.24.80</ecNumber>
    </submittedName>
</protein>
<dbReference type="CDD" id="cd04278">
    <property type="entry name" value="ZnMc_MMP"/>
    <property type="match status" value="1"/>
</dbReference>
<evidence type="ECO:0000256" key="10">
    <source>
        <dbReference type="ARBA" id="ARBA00023049"/>
    </source>
</evidence>
<keyword evidence="17" id="KW-1185">Reference proteome</keyword>
<feature type="binding site" evidence="13">
    <location>
        <position position="169"/>
    </location>
    <ligand>
        <name>Ca(2+)</name>
        <dbReference type="ChEBI" id="CHEBI:29108"/>
        <label>3</label>
    </ligand>
</feature>
<dbReference type="EC" id="3.4.24.80" evidence="16"/>
<dbReference type="GO" id="GO:0008270">
    <property type="term" value="F:zinc ion binding"/>
    <property type="evidence" value="ECO:0007669"/>
    <property type="project" value="InterPro"/>
</dbReference>
<keyword evidence="6" id="KW-0732">Signal</keyword>
<dbReference type="AlphaFoldDB" id="A0A9W9Z6H4"/>
<dbReference type="GO" id="GO:0031012">
    <property type="term" value="C:extracellular matrix"/>
    <property type="evidence" value="ECO:0007669"/>
    <property type="project" value="InterPro"/>
</dbReference>
<dbReference type="GO" id="GO:0006508">
    <property type="term" value="P:proteolysis"/>
    <property type="evidence" value="ECO:0007669"/>
    <property type="project" value="UniProtKB-KW"/>
</dbReference>
<comment type="cofactor">
    <cofactor evidence="13">
        <name>Zn(2+)</name>
        <dbReference type="ChEBI" id="CHEBI:29105"/>
    </cofactor>
    <text evidence="13">Binds 2 Zn(2+) ions per subunit.</text>
</comment>
<dbReference type="EMBL" id="MU826827">
    <property type="protein sequence ID" value="KAJ7374678.1"/>
    <property type="molecule type" value="Genomic_DNA"/>
</dbReference>
<feature type="binding site" evidence="13">
    <location>
        <position position="164"/>
    </location>
    <ligand>
        <name>Zn(2+)</name>
        <dbReference type="ChEBI" id="CHEBI:29105"/>
        <label>1</label>
    </ligand>
</feature>
<comment type="cofactor">
    <cofactor evidence="13">
        <name>Ca(2+)</name>
        <dbReference type="ChEBI" id="CHEBI:29108"/>
    </cofactor>
    <text evidence="13">Can bind about 5 Ca(2+) ions per subunit.</text>
</comment>
<evidence type="ECO:0000256" key="8">
    <source>
        <dbReference type="ARBA" id="ARBA00022833"/>
    </source>
</evidence>
<dbReference type="InterPro" id="IPR002477">
    <property type="entry name" value="Peptidoglycan-bd-like"/>
</dbReference>
<dbReference type="FunFam" id="3.40.390.10:FF:000007">
    <property type="entry name" value="Collagenase 3"/>
    <property type="match status" value="1"/>
</dbReference>
<dbReference type="PANTHER" id="PTHR10201:SF291">
    <property type="entry name" value="MATRIX METALLOPROTEINASE 1, ISOFORM C-RELATED"/>
    <property type="match status" value="1"/>
</dbReference>
<evidence type="ECO:0000256" key="1">
    <source>
        <dbReference type="ARBA" id="ARBA00004613"/>
    </source>
</evidence>
<dbReference type="InterPro" id="IPR024079">
    <property type="entry name" value="MetalloPept_cat_dom_sf"/>
</dbReference>
<keyword evidence="8 13" id="KW-0862">Zinc</keyword>
<dbReference type="Gene3D" id="3.40.390.10">
    <property type="entry name" value="Collagenase (Catalytic Domain)"/>
    <property type="match status" value="1"/>
</dbReference>
<feature type="binding site" evidence="13">
    <location>
        <position position="149"/>
    </location>
    <ligand>
        <name>Ca(2+)</name>
        <dbReference type="ChEBI" id="CHEBI:29108"/>
        <label>3</label>
    </ligand>
</feature>
<evidence type="ECO:0000256" key="2">
    <source>
        <dbReference type="ARBA" id="ARBA00010370"/>
    </source>
</evidence>
<evidence type="ECO:0000313" key="16">
    <source>
        <dbReference type="EMBL" id="KAJ7374678.1"/>
    </source>
</evidence>
<dbReference type="Pfam" id="PF00413">
    <property type="entry name" value="Peptidase_M10"/>
    <property type="match status" value="1"/>
</dbReference>
<dbReference type="InterPro" id="IPR006026">
    <property type="entry name" value="Peptidase_Metallo"/>
</dbReference>
<feature type="binding site" evidence="13">
    <location>
        <position position="147"/>
    </location>
    <ligand>
        <name>Ca(2+)</name>
        <dbReference type="ChEBI" id="CHEBI:29108"/>
        <label>3</label>
    </ligand>
</feature>
<dbReference type="GO" id="GO:0030198">
    <property type="term" value="P:extracellular matrix organization"/>
    <property type="evidence" value="ECO:0007669"/>
    <property type="project" value="TreeGrafter"/>
</dbReference>
<feature type="binding site" evidence="13">
    <location>
        <position position="205"/>
    </location>
    <ligand>
        <name>Zn(2+)</name>
        <dbReference type="ChEBI" id="CHEBI:29105"/>
        <label>2</label>
        <note>catalytic</note>
    </ligand>
</feature>
<evidence type="ECO:0000256" key="7">
    <source>
        <dbReference type="ARBA" id="ARBA00022801"/>
    </source>
</evidence>
<dbReference type="SUPFAM" id="SSF47090">
    <property type="entry name" value="PGBD-like"/>
    <property type="match status" value="1"/>
</dbReference>
<feature type="binding site" evidence="13">
    <location>
        <position position="88"/>
    </location>
    <ligand>
        <name>Ca(2+)</name>
        <dbReference type="ChEBI" id="CHEBI:29108"/>
        <label>1</label>
    </ligand>
</feature>
<evidence type="ECO:0000256" key="13">
    <source>
        <dbReference type="PIRSR" id="PIRSR621190-2"/>
    </source>
</evidence>
<dbReference type="Pfam" id="PF01471">
    <property type="entry name" value="PG_binding_1"/>
    <property type="match status" value="1"/>
</dbReference>
<organism evidence="16 17">
    <name type="scientific">Desmophyllum pertusum</name>
    <dbReference type="NCBI Taxonomy" id="174260"/>
    <lineage>
        <taxon>Eukaryota</taxon>
        <taxon>Metazoa</taxon>
        <taxon>Cnidaria</taxon>
        <taxon>Anthozoa</taxon>
        <taxon>Hexacorallia</taxon>
        <taxon>Scleractinia</taxon>
        <taxon>Caryophylliina</taxon>
        <taxon>Caryophylliidae</taxon>
        <taxon>Desmophyllum</taxon>
    </lineage>
</organism>
<dbReference type="GO" id="GO:0005576">
    <property type="term" value="C:extracellular region"/>
    <property type="evidence" value="ECO:0007669"/>
    <property type="project" value="UniProtKB-SubCell"/>
</dbReference>
<evidence type="ECO:0000256" key="9">
    <source>
        <dbReference type="ARBA" id="ARBA00022837"/>
    </source>
</evidence>
<dbReference type="InterPro" id="IPR021190">
    <property type="entry name" value="Pept_M10A"/>
</dbReference>
<keyword evidence="7 16" id="KW-0378">Hydrolase</keyword>
<evidence type="ECO:0000256" key="4">
    <source>
        <dbReference type="ARBA" id="ARBA00022670"/>
    </source>
</evidence>
<feature type="binding site" evidence="13">
    <location>
        <position position="123"/>
    </location>
    <ligand>
        <name>Ca(2+)</name>
        <dbReference type="ChEBI" id="CHEBI:29108"/>
        <label>2</label>
    </ligand>
</feature>
<dbReference type="Proteomes" id="UP001163046">
    <property type="component" value="Unassembled WGS sequence"/>
</dbReference>
<evidence type="ECO:0000256" key="6">
    <source>
        <dbReference type="ARBA" id="ARBA00022729"/>
    </source>
</evidence>
<feature type="binding site" description="in inhibited form" evidence="13">
    <location>
        <position position="54"/>
    </location>
    <ligand>
        <name>Zn(2+)</name>
        <dbReference type="ChEBI" id="CHEBI:29105"/>
        <label>2</label>
        <note>catalytic</note>
    </ligand>
</feature>
<evidence type="ECO:0000256" key="12">
    <source>
        <dbReference type="PIRSR" id="PIRSR621190-1"/>
    </source>
</evidence>
<evidence type="ECO:0000256" key="5">
    <source>
        <dbReference type="ARBA" id="ARBA00022723"/>
    </source>
</evidence>
<name>A0A9W9Z6H4_9CNID</name>
<feature type="binding site" evidence="13">
    <location>
        <position position="133"/>
    </location>
    <ligand>
        <name>Zn(2+)</name>
        <dbReference type="ChEBI" id="CHEBI:29105"/>
        <label>1</label>
    </ligand>
</feature>
<dbReference type="SUPFAM" id="SSF55486">
    <property type="entry name" value="Metalloproteases ('zincins'), catalytic domain"/>
    <property type="match status" value="1"/>
</dbReference>
<dbReference type="OrthoDB" id="406838at2759"/>
<comment type="similarity">
    <text evidence="2">Belongs to the peptidase M10A family.</text>
</comment>
<feature type="binding site" evidence="13">
    <location>
        <position position="197"/>
    </location>
    <ligand>
        <name>Zn(2+)</name>
        <dbReference type="ChEBI" id="CHEBI:29105"/>
        <label>2</label>
        <note>catalytic</note>
    </ligand>
</feature>
<keyword evidence="9 13" id="KW-0106">Calcium</keyword>
<dbReference type="SMART" id="SM00235">
    <property type="entry name" value="ZnMc"/>
    <property type="match status" value="1"/>
</dbReference>
<reference evidence="16" key="1">
    <citation type="submission" date="2023-01" db="EMBL/GenBank/DDBJ databases">
        <title>Genome assembly of the deep-sea coral Lophelia pertusa.</title>
        <authorList>
            <person name="Herrera S."/>
            <person name="Cordes E."/>
        </authorList>
    </citation>
    <scope>NUCLEOTIDE SEQUENCE</scope>
    <source>
        <strain evidence="16">USNM1676648</strain>
        <tissue evidence="16">Polyp</tissue>
    </source>
</reference>
<evidence type="ECO:0000256" key="3">
    <source>
        <dbReference type="ARBA" id="ARBA00022525"/>
    </source>
</evidence>
<gene>
    <name evidence="16" type="primary">Mmp1_9</name>
    <name evidence="16" type="ORF">OS493_005020</name>
</gene>
<feature type="short sequence motif" description="Cysteine switch" evidence="14">
    <location>
        <begin position="52"/>
        <end position="59"/>
    </location>
</feature>
<feature type="domain" description="Peptidase metallopeptidase" evidence="15">
    <location>
        <begin position="70"/>
        <end position="232"/>
    </location>
</feature>
<feature type="binding site" evidence="13">
    <location>
        <position position="169"/>
    </location>
    <ligand>
        <name>Ca(2+)</name>
        <dbReference type="ChEBI" id="CHEBI:29108"/>
        <label>1</label>
    </ligand>
</feature>
<evidence type="ECO:0000256" key="11">
    <source>
        <dbReference type="ARBA" id="ARBA00023145"/>
    </source>
</evidence>
<keyword evidence="4" id="KW-0645">Protease</keyword>
<evidence type="ECO:0000313" key="17">
    <source>
        <dbReference type="Proteomes" id="UP001163046"/>
    </source>
</evidence>
<dbReference type="InterPro" id="IPR001818">
    <property type="entry name" value="Pept_M10_metallopeptidase"/>
</dbReference>
<dbReference type="GO" id="GO:0030574">
    <property type="term" value="P:collagen catabolic process"/>
    <property type="evidence" value="ECO:0007669"/>
    <property type="project" value="TreeGrafter"/>
</dbReference>
<dbReference type="GO" id="GO:0004222">
    <property type="term" value="F:metalloendopeptidase activity"/>
    <property type="evidence" value="ECO:0007669"/>
    <property type="project" value="InterPro"/>
</dbReference>
<dbReference type="InterPro" id="IPR036365">
    <property type="entry name" value="PGBD-like_sf"/>
</dbReference>
<evidence type="ECO:0000256" key="14">
    <source>
        <dbReference type="PIRSR" id="PIRSR621190-5"/>
    </source>
</evidence>